<protein>
    <submittedName>
        <fullName evidence="2">Helix-turn-helix protein, CopG</fullName>
    </submittedName>
</protein>
<dbReference type="EMBL" id="CP000152">
    <property type="protein sequence ID" value="ABB12065.1"/>
    <property type="molecule type" value="Genomic_DNA"/>
</dbReference>
<gene>
    <name evidence="2" type="ordered locus">Bcep18194_B1952</name>
</gene>
<dbReference type="InterPro" id="IPR013321">
    <property type="entry name" value="Arc_rbn_hlx_hlx"/>
</dbReference>
<dbReference type="Gene3D" id="1.10.1220.10">
    <property type="entry name" value="Met repressor-like"/>
    <property type="match status" value="1"/>
</dbReference>
<dbReference type="Proteomes" id="UP000002705">
    <property type="component" value="Chromosome 2"/>
</dbReference>
<dbReference type="AlphaFoldDB" id="Q394Q1"/>
<evidence type="ECO:0000313" key="3">
    <source>
        <dbReference type="Proteomes" id="UP000002705"/>
    </source>
</evidence>
<reference evidence="2" key="1">
    <citation type="submission" date="2005-10" db="EMBL/GenBank/DDBJ databases">
        <title>Complete sequence of chromosome 2 of Burkholderia sp. 383.</title>
        <authorList>
            <consortium name="US DOE Joint Genome Institute"/>
            <person name="Copeland A."/>
            <person name="Lucas S."/>
            <person name="Lapidus A."/>
            <person name="Barry K."/>
            <person name="Detter J.C."/>
            <person name="Glavina T."/>
            <person name="Hammon N."/>
            <person name="Israni S."/>
            <person name="Pitluck S."/>
            <person name="Chain P."/>
            <person name="Malfatti S."/>
            <person name="Shin M."/>
            <person name="Vergez L."/>
            <person name="Schmutz J."/>
            <person name="Larimer F."/>
            <person name="Land M."/>
            <person name="Kyrpides N."/>
            <person name="Lykidis A."/>
            <person name="Richardson P."/>
        </authorList>
    </citation>
    <scope>NUCLEOTIDE SEQUENCE [LARGE SCALE GENOMIC DNA]</scope>
    <source>
        <strain evidence="2">383</strain>
    </source>
</reference>
<accession>Q394Q1</accession>
<dbReference type="KEGG" id="bur:Bcep18194_B1952"/>
<dbReference type="GO" id="GO:0006355">
    <property type="term" value="P:regulation of DNA-templated transcription"/>
    <property type="evidence" value="ECO:0007669"/>
    <property type="project" value="InterPro"/>
</dbReference>
<proteinExistence type="predicted"/>
<evidence type="ECO:0000256" key="1">
    <source>
        <dbReference type="SAM" id="MobiDB-lite"/>
    </source>
</evidence>
<dbReference type="PATRIC" id="fig|482957.22.peg.5695"/>
<keyword evidence="3" id="KW-1185">Reference proteome</keyword>
<dbReference type="HOGENOM" id="CLU_2033695_0_0_4"/>
<evidence type="ECO:0000313" key="2">
    <source>
        <dbReference type="EMBL" id="ABB12065.1"/>
    </source>
</evidence>
<sequence length="121" mass="13418">MVEEDGGNLSGAERYRSDSQPIREAAFASDAPRTCTCPAGSSRWPRPVTEVAMIRIPVDLSNDQHAALTRIATRQSSSPAEIIRDAIDAYIAQQDRTLADNVFGLWKGRDVVDQEDLRSEW</sequence>
<organism evidence="2 3">
    <name type="scientific">Burkholderia lata (strain ATCC 17760 / DSM 23089 / LMG 22485 / NCIMB 9086 / R18194 / 383)</name>
    <dbReference type="NCBI Taxonomy" id="482957"/>
    <lineage>
        <taxon>Bacteria</taxon>
        <taxon>Pseudomonadati</taxon>
        <taxon>Pseudomonadota</taxon>
        <taxon>Betaproteobacteria</taxon>
        <taxon>Burkholderiales</taxon>
        <taxon>Burkholderiaceae</taxon>
        <taxon>Burkholderia</taxon>
        <taxon>Burkholderia cepacia complex</taxon>
    </lineage>
</organism>
<dbReference type="CDD" id="cd21631">
    <property type="entry name" value="RHH_CopG_NikR-like"/>
    <property type="match status" value="1"/>
</dbReference>
<dbReference type="InterPro" id="IPR010985">
    <property type="entry name" value="Ribbon_hlx_hlx"/>
</dbReference>
<feature type="region of interest" description="Disordered" evidence="1">
    <location>
        <begin position="1"/>
        <end position="42"/>
    </location>
</feature>
<dbReference type="SUPFAM" id="SSF47598">
    <property type="entry name" value="Ribbon-helix-helix"/>
    <property type="match status" value="1"/>
</dbReference>
<name>Q394Q1_BURL3</name>